<reference evidence="2" key="1">
    <citation type="submission" date="2024-06" db="EMBL/GenBank/DDBJ databases">
        <title>Diversity, functionality, and evolutionary history of bacterial symbionts in false click beetles (Coleoptera, Throscidae).</title>
        <authorList>
            <person name="Wierz J.C."/>
            <person name="Malm H."/>
            <person name="Kaltenpoth M."/>
            <person name="Engl T."/>
        </authorList>
    </citation>
    <scope>NUCLEOTIDE SEQUENCE</scope>
    <source>
        <strain evidence="2">Tduv</strain>
    </source>
</reference>
<keyword evidence="2" id="KW-0648">Protein biosynthesis</keyword>
<dbReference type="InterPro" id="IPR008991">
    <property type="entry name" value="Translation_prot_SH3-like_sf"/>
</dbReference>
<evidence type="ECO:0000313" key="2">
    <source>
        <dbReference type="EMBL" id="XBT18449.1"/>
    </source>
</evidence>
<proteinExistence type="predicted"/>
<dbReference type="Gene3D" id="2.30.30.30">
    <property type="match status" value="1"/>
</dbReference>
<organism evidence="2">
    <name type="scientific">Candidatus Shikimatogenerans sp. Tduv</name>
    <dbReference type="NCBI Taxonomy" id="3158567"/>
    <lineage>
        <taxon>Bacteria</taxon>
        <taxon>Pseudomonadati</taxon>
        <taxon>Bacteroidota</taxon>
        <taxon>Flavobacteriia</taxon>
        <taxon>Flavobacteriales</taxon>
        <taxon>Candidatus Shikimatogenerans</taxon>
    </lineage>
</organism>
<name>A0AAU7QR31_9FLAO</name>
<dbReference type="InterPro" id="IPR020599">
    <property type="entry name" value="Transl_elong_fac_P/YeiP"/>
</dbReference>
<dbReference type="InterPro" id="IPR012340">
    <property type="entry name" value="NA-bd_OB-fold"/>
</dbReference>
<evidence type="ECO:0000259" key="1">
    <source>
        <dbReference type="Pfam" id="PF08207"/>
    </source>
</evidence>
<dbReference type="SUPFAM" id="SSF50104">
    <property type="entry name" value="Translation proteins SH3-like domain"/>
    <property type="match status" value="1"/>
</dbReference>
<feature type="domain" description="Translation elongation factor KOW-like" evidence="1">
    <location>
        <begin position="7"/>
        <end position="53"/>
    </location>
</feature>
<accession>A0AAU7QR31</accession>
<dbReference type="InterPro" id="IPR013185">
    <property type="entry name" value="Transl_elong_KOW-like"/>
</dbReference>
<dbReference type="PANTHER" id="PTHR30053">
    <property type="entry name" value="ELONGATION FACTOR P"/>
    <property type="match status" value="1"/>
</dbReference>
<dbReference type="Gene3D" id="2.40.50.140">
    <property type="entry name" value="Nucleic acid-binding proteins"/>
    <property type="match status" value="1"/>
</dbReference>
<dbReference type="InterPro" id="IPR014722">
    <property type="entry name" value="Rib_uL2_dom2"/>
</dbReference>
<keyword evidence="2" id="KW-0251">Elongation factor</keyword>
<sequence>MIKINYLRINNILYKVINFLHIKPGKGLAFIKLKLKNILNGNIINYNISSKKKITNIKVINNEYTYLYNKNNIYYFMDKKYNIFNIENKNNNLNNFFYKEGDKVNIFFELYNNIKKFLFIKHPKYIITKVIKINILKFEKYNNDNYMYSLLDNKLIIKTPIFIKINDYIKIDYLKKKYIKRIKKIK</sequence>
<dbReference type="AlphaFoldDB" id="A0AAU7QR31"/>
<dbReference type="EMBL" id="CP157894">
    <property type="protein sequence ID" value="XBT18449.1"/>
    <property type="molecule type" value="Genomic_DNA"/>
</dbReference>
<gene>
    <name evidence="2" type="ORF">ABNO50_00435</name>
</gene>
<dbReference type="GO" id="GO:0003746">
    <property type="term" value="F:translation elongation factor activity"/>
    <property type="evidence" value="ECO:0007669"/>
    <property type="project" value="UniProtKB-KW"/>
</dbReference>
<dbReference type="GO" id="GO:0005737">
    <property type="term" value="C:cytoplasm"/>
    <property type="evidence" value="ECO:0007669"/>
    <property type="project" value="TreeGrafter"/>
</dbReference>
<protein>
    <submittedName>
        <fullName evidence="2">Elongation factor P</fullName>
    </submittedName>
</protein>
<dbReference type="Pfam" id="PF08207">
    <property type="entry name" value="EFP_N"/>
    <property type="match status" value="1"/>
</dbReference>
<dbReference type="PANTHER" id="PTHR30053:SF12">
    <property type="entry name" value="ELONGATION FACTOR P (EF-P) FAMILY PROTEIN"/>
    <property type="match status" value="1"/>
</dbReference>